<keyword evidence="3" id="KW-1185">Reference proteome</keyword>
<evidence type="ECO:0000256" key="1">
    <source>
        <dbReference type="SAM" id="Phobius"/>
    </source>
</evidence>
<comment type="caution">
    <text evidence="2">The sequence shown here is derived from an EMBL/GenBank/DDBJ whole genome shotgun (WGS) entry which is preliminary data.</text>
</comment>
<keyword evidence="1" id="KW-1133">Transmembrane helix</keyword>
<evidence type="ECO:0000313" key="2">
    <source>
        <dbReference type="EMBL" id="MBB6335451.1"/>
    </source>
</evidence>
<dbReference type="AlphaFoldDB" id="A0A923IZL0"/>
<keyword evidence="1" id="KW-0812">Transmembrane</keyword>
<dbReference type="Proteomes" id="UP000617426">
    <property type="component" value="Unassembled WGS sequence"/>
</dbReference>
<feature type="transmembrane region" description="Helical" evidence="1">
    <location>
        <begin position="68"/>
        <end position="92"/>
    </location>
</feature>
<keyword evidence="1" id="KW-0472">Membrane</keyword>
<sequence length="93" mass="9550">MKILMSVLGSELDPHPTPPPNLEGPVNTLLSWFMWGGLVVAIVGFIVAGSALAIANHRGTSSEHVHQIGKVAVGAMLIASAAGLVRAIVALFG</sequence>
<gene>
    <name evidence="2" type="ORF">HD592_002016</name>
</gene>
<evidence type="ECO:0000313" key="3">
    <source>
        <dbReference type="Proteomes" id="UP000617426"/>
    </source>
</evidence>
<protein>
    <submittedName>
        <fullName evidence="2">Biopolymer transport protein ExbB/TolQ</fullName>
    </submittedName>
</protein>
<proteinExistence type="predicted"/>
<feature type="transmembrane region" description="Helical" evidence="1">
    <location>
        <begin position="32"/>
        <end position="56"/>
    </location>
</feature>
<reference evidence="2" key="1">
    <citation type="submission" date="2020-08" db="EMBL/GenBank/DDBJ databases">
        <title>Sequencing the genomes of 1000 actinobacteria strains.</title>
        <authorList>
            <person name="Klenk H.-P."/>
        </authorList>
    </citation>
    <scope>NUCLEOTIDE SEQUENCE</scope>
    <source>
        <strain evidence="2">DSM 10695</strain>
    </source>
</reference>
<name>A0A923IZL0_9ACTO</name>
<dbReference type="RefSeq" id="WP_184453818.1">
    <property type="nucleotide sequence ID" value="NZ_JACHMK010000001.1"/>
</dbReference>
<accession>A0A923IZL0</accession>
<dbReference type="EMBL" id="JACHMK010000001">
    <property type="protein sequence ID" value="MBB6335451.1"/>
    <property type="molecule type" value="Genomic_DNA"/>
</dbReference>
<organism evidence="2 3">
    <name type="scientific">Schaalia hyovaginalis</name>
    <dbReference type="NCBI Taxonomy" id="29316"/>
    <lineage>
        <taxon>Bacteria</taxon>
        <taxon>Bacillati</taxon>
        <taxon>Actinomycetota</taxon>
        <taxon>Actinomycetes</taxon>
        <taxon>Actinomycetales</taxon>
        <taxon>Actinomycetaceae</taxon>
        <taxon>Schaalia</taxon>
    </lineage>
</organism>